<keyword evidence="4" id="KW-0175">Coiled coil</keyword>
<dbReference type="InterPro" id="IPR045059">
    <property type="entry name" value="Ribosomal_uL29_euk"/>
</dbReference>
<dbReference type="PROSITE" id="PS00579">
    <property type="entry name" value="RIBOSOMAL_L29"/>
    <property type="match status" value="1"/>
</dbReference>
<dbReference type="PANTHER" id="PTHR45722:SF2">
    <property type="entry name" value="LARGE RIBOSOMAL SUBUNIT PROTEIN UL29-RELATED"/>
    <property type="match status" value="1"/>
</dbReference>
<dbReference type="FunFam" id="1.10.287.310:FF:000002">
    <property type="entry name" value="60S ribosomal protein L35"/>
    <property type="match status" value="1"/>
</dbReference>
<name>A0A0F7SJZ7_PHARH</name>
<dbReference type="PANTHER" id="PTHR45722">
    <property type="entry name" value="60S RIBOSOMAL PROTEIN L35"/>
    <property type="match status" value="1"/>
</dbReference>
<dbReference type="NCBIfam" id="TIGR00012">
    <property type="entry name" value="L29"/>
    <property type="match status" value="1"/>
</dbReference>
<dbReference type="FunFam" id="6.10.250.3450:FF:000001">
    <property type="entry name" value="60S ribosomal protein L35"/>
    <property type="match status" value="1"/>
</dbReference>
<feature type="coiled-coil region" evidence="4">
    <location>
        <begin position="11"/>
        <end position="38"/>
    </location>
</feature>
<dbReference type="GO" id="GO:0003729">
    <property type="term" value="F:mRNA binding"/>
    <property type="evidence" value="ECO:0007669"/>
    <property type="project" value="TreeGrafter"/>
</dbReference>
<keyword evidence="3" id="KW-0687">Ribonucleoprotein</keyword>
<protein>
    <submittedName>
        <fullName evidence="5">Ribosomal protein l35</fullName>
    </submittedName>
</protein>
<accession>A0A0F7SJZ7</accession>
<evidence type="ECO:0000313" key="5">
    <source>
        <dbReference type="EMBL" id="CDZ98700.1"/>
    </source>
</evidence>
<dbReference type="SUPFAM" id="SSF46561">
    <property type="entry name" value="Ribosomal protein L29 (L29p)"/>
    <property type="match status" value="1"/>
</dbReference>
<dbReference type="CDD" id="cd00427">
    <property type="entry name" value="Ribosomal_L29_HIP"/>
    <property type="match status" value="1"/>
</dbReference>
<sequence>MSSSTGKVRAHELISKNKADLTKQLVELKQELLTLRVQKVAGGSAAKLTKINTVRKSIARVLTVINKKQRDNLREFYKDSKYLPLDLRYKKTRAIRRRLTKGEKAKVTERQHKKNVHFPLRKFAVKA</sequence>
<dbReference type="GO" id="GO:0022625">
    <property type="term" value="C:cytosolic large ribosomal subunit"/>
    <property type="evidence" value="ECO:0007669"/>
    <property type="project" value="InterPro"/>
</dbReference>
<dbReference type="EMBL" id="LN483345">
    <property type="protein sequence ID" value="CDZ98700.1"/>
    <property type="molecule type" value="Genomic_DNA"/>
</dbReference>
<dbReference type="Pfam" id="PF00831">
    <property type="entry name" value="Ribosomal_L29"/>
    <property type="match status" value="1"/>
</dbReference>
<dbReference type="Gene3D" id="6.10.250.3450">
    <property type="match status" value="1"/>
</dbReference>
<dbReference type="GO" id="GO:0030684">
    <property type="term" value="C:preribosome"/>
    <property type="evidence" value="ECO:0007669"/>
    <property type="project" value="UniProtKB-ARBA"/>
</dbReference>
<reference evidence="5" key="1">
    <citation type="submission" date="2014-08" db="EMBL/GenBank/DDBJ databases">
        <authorList>
            <person name="Sharma Rahul"/>
            <person name="Thines Marco"/>
        </authorList>
    </citation>
    <scope>NUCLEOTIDE SEQUENCE</scope>
</reference>
<evidence type="ECO:0000256" key="4">
    <source>
        <dbReference type="SAM" id="Coils"/>
    </source>
</evidence>
<evidence type="ECO:0000256" key="3">
    <source>
        <dbReference type="ARBA" id="ARBA00023274"/>
    </source>
</evidence>
<dbReference type="GO" id="GO:0006412">
    <property type="term" value="P:translation"/>
    <property type="evidence" value="ECO:0007669"/>
    <property type="project" value="InterPro"/>
</dbReference>
<comment type="similarity">
    <text evidence="1">Belongs to the universal ribosomal protein uL29 family.</text>
</comment>
<dbReference type="GO" id="GO:0003735">
    <property type="term" value="F:structural constituent of ribosome"/>
    <property type="evidence" value="ECO:0007669"/>
    <property type="project" value="InterPro"/>
</dbReference>
<dbReference type="InterPro" id="IPR018254">
    <property type="entry name" value="Ribosomal_uL29_CS"/>
</dbReference>
<dbReference type="InterPro" id="IPR036049">
    <property type="entry name" value="Ribosomal_uL29_sf"/>
</dbReference>
<dbReference type="Gene3D" id="1.10.287.310">
    <property type="match status" value="1"/>
</dbReference>
<dbReference type="HAMAP" id="MF_00374">
    <property type="entry name" value="Ribosomal_uL29"/>
    <property type="match status" value="1"/>
</dbReference>
<proteinExistence type="inferred from homology"/>
<keyword evidence="2 5" id="KW-0689">Ribosomal protein</keyword>
<evidence type="ECO:0000256" key="2">
    <source>
        <dbReference type="ARBA" id="ARBA00022980"/>
    </source>
</evidence>
<dbReference type="GO" id="GO:0000463">
    <property type="term" value="P:maturation of LSU-rRNA from tricistronic rRNA transcript (SSU-rRNA, 5.8S rRNA, LSU-rRNA)"/>
    <property type="evidence" value="ECO:0007669"/>
    <property type="project" value="InterPro"/>
</dbReference>
<organism evidence="5">
    <name type="scientific">Phaffia rhodozyma</name>
    <name type="common">Yeast</name>
    <name type="synonym">Xanthophyllomyces dendrorhous</name>
    <dbReference type="NCBI Taxonomy" id="264483"/>
    <lineage>
        <taxon>Eukaryota</taxon>
        <taxon>Fungi</taxon>
        <taxon>Dikarya</taxon>
        <taxon>Basidiomycota</taxon>
        <taxon>Agaricomycotina</taxon>
        <taxon>Tremellomycetes</taxon>
        <taxon>Cystofilobasidiales</taxon>
        <taxon>Mrakiaceae</taxon>
        <taxon>Phaffia</taxon>
    </lineage>
</organism>
<dbReference type="InterPro" id="IPR001854">
    <property type="entry name" value="Ribosomal_uL29"/>
</dbReference>
<dbReference type="AlphaFoldDB" id="A0A0F7SJZ7"/>
<evidence type="ECO:0000256" key="1">
    <source>
        <dbReference type="ARBA" id="ARBA00009254"/>
    </source>
</evidence>